<sequence length="40" mass="4579">MLLIDIYFDIFNGISNANFDYSTINTLSNTFVLVPLFANF</sequence>
<organism evidence="1 2">
    <name type="scientific">Psychrobacter luti</name>
    <dbReference type="NCBI Taxonomy" id="198481"/>
    <lineage>
        <taxon>Bacteria</taxon>
        <taxon>Pseudomonadati</taxon>
        <taxon>Pseudomonadota</taxon>
        <taxon>Gammaproteobacteria</taxon>
        <taxon>Moraxellales</taxon>
        <taxon>Moraxellaceae</taxon>
        <taxon>Psychrobacter</taxon>
    </lineage>
</organism>
<protein>
    <submittedName>
        <fullName evidence="1">Uncharacterized protein</fullName>
    </submittedName>
</protein>
<evidence type="ECO:0000313" key="2">
    <source>
        <dbReference type="Proteomes" id="UP000588111"/>
    </source>
</evidence>
<comment type="caution">
    <text evidence="1">The sequence shown here is derived from an EMBL/GenBank/DDBJ whole genome shotgun (WGS) entry which is preliminary data.</text>
</comment>
<dbReference type="Proteomes" id="UP000588111">
    <property type="component" value="Unassembled WGS sequence"/>
</dbReference>
<accession>A0A839TFG9</accession>
<gene>
    <name evidence="1" type="ORF">FHS24_002444</name>
</gene>
<reference evidence="1 2" key="1">
    <citation type="submission" date="2020-08" db="EMBL/GenBank/DDBJ databases">
        <title>Genomic Encyclopedia of Type Strains, Phase III (KMG-III): the genomes of soil and plant-associated and newly described type strains.</title>
        <authorList>
            <person name="Whitman W."/>
        </authorList>
    </citation>
    <scope>NUCLEOTIDE SEQUENCE [LARGE SCALE GENOMIC DNA]</scope>
    <source>
        <strain evidence="1 2">CECT 5885</strain>
    </source>
</reference>
<dbReference type="AlphaFoldDB" id="A0A839TFG9"/>
<dbReference type="EMBL" id="JACHXL010000009">
    <property type="protein sequence ID" value="MBB3107910.1"/>
    <property type="molecule type" value="Genomic_DNA"/>
</dbReference>
<proteinExistence type="predicted"/>
<keyword evidence="2" id="KW-1185">Reference proteome</keyword>
<evidence type="ECO:0000313" key="1">
    <source>
        <dbReference type="EMBL" id="MBB3107910.1"/>
    </source>
</evidence>
<name>A0A839TFG9_9GAMM</name>